<evidence type="ECO:0000256" key="7">
    <source>
        <dbReference type="PIRSR" id="PIRSR038992-1"/>
    </source>
</evidence>
<dbReference type="SMART" id="SM01133">
    <property type="entry name" value="DeoC"/>
    <property type="match status" value="1"/>
</dbReference>
<dbReference type="SUPFAM" id="SSF51569">
    <property type="entry name" value="Aldolase"/>
    <property type="match status" value="1"/>
</dbReference>
<dbReference type="InterPro" id="IPR010210">
    <property type="entry name" value="ADH_synthase"/>
</dbReference>
<keyword evidence="9" id="KW-1185">Reference proteome</keyword>
<evidence type="ECO:0000256" key="3">
    <source>
        <dbReference type="ARBA" id="ARBA00022679"/>
    </source>
</evidence>
<dbReference type="GeneID" id="10393525"/>
<dbReference type="GO" id="GO:0016836">
    <property type="term" value="F:hydro-lyase activity"/>
    <property type="evidence" value="ECO:0007669"/>
    <property type="project" value="InterPro"/>
</dbReference>
<dbReference type="GO" id="GO:0016740">
    <property type="term" value="F:transferase activity"/>
    <property type="evidence" value="ECO:0007669"/>
    <property type="project" value="UniProtKB-KW"/>
</dbReference>
<dbReference type="OrthoDB" id="50091at2157"/>
<dbReference type="KEGG" id="ave:Arcve_0430"/>
<dbReference type="RefSeq" id="WP_013683136.1">
    <property type="nucleotide sequence ID" value="NC_015320.1"/>
</dbReference>
<evidence type="ECO:0000313" key="8">
    <source>
        <dbReference type="EMBL" id="AEA46462.1"/>
    </source>
</evidence>
<reference evidence="8 9" key="1">
    <citation type="submission" date="2011-03" db="EMBL/GenBank/DDBJ databases">
        <title>The complete genome of Archaeoglobus veneficus SNP6.</title>
        <authorList>
            <consortium name="US DOE Joint Genome Institute (JGI-PGF)"/>
            <person name="Lucas S."/>
            <person name="Copeland A."/>
            <person name="Lapidus A."/>
            <person name="Bruce D."/>
            <person name="Goodwin L."/>
            <person name="Pitluck S."/>
            <person name="Kyrpides N."/>
            <person name="Mavromatis K."/>
            <person name="Pagani I."/>
            <person name="Ivanova N."/>
            <person name="Mikhailova N."/>
            <person name="Lu M."/>
            <person name="Detter J.C."/>
            <person name="Tapia R."/>
            <person name="Han C."/>
            <person name="Land M."/>
            <person name="Hauser L."/>
            <person name="Markowitz V."/>
            <person name="Cheng J.-F."/>
            <person name="Hugenholtz P."/>
            <person name="Woyke T."/>
            <person name="Wu D."/>
            <person name="Spring S."/>
            <person name="Brambilla E."/>
            <person name="Klenk H.-P."/>
            <person name="Eisen J.A."/>
        </authorList>
    </citation>
    <scope>NUCLEOTIDE SEQUENCE [LARGE SCALE GENOMIC DNA]</scope>
    <source>
        <strain>SNP6</strain>
    </source>
</reference>
<keyword evidence="3" id="KW-0808">Transferase</keyword>
<dbReference type="GO" id="GO:0008652">
    <property type="term" value="P:amino acid biosynthetic process"/>
    <property type="evidence" value="ECO:0007669"/>
    <property type="project" value="UniProtKB-KW"/>
</dbReference>
<evidence type="ECO:0000313" key="9">
    <source>
        <dbReference type="Proteomes" id="UP000008136"/>
    </source>
</evidence>
<name>F2KPV5_ARCVS</name>
<dbReference type="CDD" id="cd00958">
    <property type="entry name" value="DhnA"/>
    <property type="match status" value="1"/>
</dbReference>
<dbReference type="Pfam" id="PF01791">
    <property type="entry name" value="DeoC"/>
    <property type="match status" value="1"/>
</dbReference>
<dbReference type="AlphaFoldDB" id="F2KPV5"/>
<keyword evidence="5" id="KW-0704">Schiff base</keyword>
<sequence>MELVGKRRRMKRILKGGKALIVPMDHGITKPVEGIQRIDDILRTIDGIADAVVLHKGVVKHSSYVAEMEMGLIVHLSASTSYHANEKVIICSVEKAIELGADAVSIHVNVGSETECEQIRDAGIISEACDKYGMPLLAMMYPRGKDVAIAAETVKHAVRVGYELGADIVKTNYTGSVESFAEVVEYVPIPVVVAGGSRKSDEKLLEEVAQAMLAGAAGVAIGRNVFQHNNPAAIVKALKRVIHNGISVEEAMEVLYERNLVTNRGR</sequence>
<dbReference type="eggNOG" id="arCOG04044">
    <property type="taxonomic scope" value="Archaea"/>
</dbReference>
<keyword evidence="2" id="KW-0028">Amino-acid biosynthesis</keyword>
<dbReference type="GO" id="GO:0004332">
    <property type="term" value="F:fructose-bisphosphate aldolase activity"/>
    <property type="evidence" value="ECO:0007669"/>
    <property type="project" value="InterPro"/>
</dbReference>
<comment type="similarity">
    <text evidence="1">Belongs to the DeoC/FbaB aldolase family.</text>
</comment>
<keyword evidence="4" id="KW-0057">Aromatic amino acid biosynthesis</keyword>
<dbReference type="NCBIfam" id="NF005556">
    <property type="entry name" value="PRK07226.1"/>
    <property type="match status" value="1"/>
</dbReference>
<dbReference type="Proteomes" id="UP000008136">
    <property type="component" value="Chromosome"/>
</dbReference>
<protein>
    <recommendedName>
        <fullName evidence="6">2-amino-3,7-dideoxy-D-threo-hept-6-ulosonate synthase</fullName>
        <ecNumber evidence="6">2.2.1.10</ecNumber>
    </recommendedName>
</protein>
<dbReference type="Gene3D" id="3.20.20.70">
    <property type="entry name" value="Aldolase class I"/>
    <property type="match status" value="1"/>
</dbReference>
<dbReference type="EMBL" id="CP002588">
    <property type="protein sequence ID" value="AEA46462.1"/>
    <property type="molecule type" value="Genomic_DNA"/>
</dbReference>
<evidence type="ECO:0000256" key="4">
    <source>
        <dbReference type="ARBA" id="ARBA00023141"/>
    </source>
</evidence>
<accession>F2KPV5</accession>
<dbReference type="InterPro" id="IPR041720">
    <property type="entry name" value="FbaB-like"/>
</dbReference>
<feature type="active site" description="Schiff-base intermediate with dihydroxyacetone-P" evidence="7">
    <location>
        <position position="170"/>
    </location>
</feature>
<evidence type="ECO:0000256" key="1">
    <source>
        <dbReference type="ARBA" id="ARBA00008116"/>
    </source>
</evidence>
<evidence type="ECO:0000256" key="5">
    <source>
        <dbReference type="ARBA" id="ARBA00023270"/>
    </source>
</evidence>
<dbReference type="PANTHER" id="PTHR47916:SF1">
    <property type="entry name" value="3-HYDROXY-5-PHOSPHONOOXYPENTANE-2,4-DIONE THIOLASE"/>
    <property type="match status" value="1"/>
</dbReference>
<dbReference type="GO" id="GO:0009073">
    <property type="term" value="P:aromatic amino acid family biosynthetic process"/>
    <property type="evidence" value="ECO:0007669"/>
    <property type="project" value="UniProtKB-KW"/>
</dbReference>
<organism evidence="8 9">
    <name type="scientific">Archaeoglobus veneficus (strain DSM 11195 / SNP6)</name>
    <dbReference type="NCBI Taxonomy" id="693661"/>
    <lineage>
        <taxon>Archaea</taxon>
        <taxon>Methanobacteriati</taxon>
        <taxon>Methanobacteriota</taxon>
        <taxon>Archaeoglobi</taxon>
        <taxon>Archaeoglobales</taxon>
        <taxon>Archaeoglobaceae</taxon>
        <taxon>Archaeoglobus</taxon>
    </lineage>
</organism>
<dbReference type="EC" id="2.2.1.10" evidence="6"/>
<dbReference type="HOGENOM" id="CLU_057069_2_0_2"/>
<dbReference type="InterPro" id="IPR050456">
    <property type="entry name" value="DeoC/FbaB_aldolase"/>
</dbReference>
<keyword evidence="8" id="KW-0456">Lyase</keyword>
<dbReference type="PANTHER" id="PTHR47916">
    <property type="entry name" value="FRUCTOSE-BISPHOSPHATE ALDOLASE CLASS 1"/>
    <property type="match status" value="1"/>
</dbReference>
<dbReference type="InterPro" id="IPR002915">
    <property type="entry name" value="DeoC/FbaB/LacD_aldolase"/>
</dbReference>
<gene>
    <name evidence="8" type="ordered locus">Arcve_0430</name>
</gene>
<dbReference type="NCBIfam" id="TIGR01949">
    <property type="entry name" value="ADH_synth"/>
    <property type="match status" value="1"/>
</dbReference>
<proteinExistence type="inferred from homology"/>
<evidence type="ECO:0000256" key="2">
    <source>
        <dbReference type="ARBA" id="ARBA00022605"/>
    </source>
</evidence>
<dbReference type="STRING" id="693661.Arcve_0430"/>
<feature type="active site" description="Proton donor" evidence="7">
    <location>
        <position position="141"/>
    </location>
</feature>
<dbReference type="PIRSF" id="PIRSF038992">
    <property type="entry name" value="Aldolase_Ia"/>
    <property type="match status" value="1"/>
</dbReference>
<dbReference type="InterPro" id="IPR013785">
    <property type="entry name" value="Aldolase_TIM"/>
</dbReference>
<evidence type="ECO:0000256" key="6">
    <source>
        <dbReference type="NCBIfam" id="TIGR01949"/>
    </source>
</evidence>